<dbReference type="GO" id="GO:0035516">
    <property type="term" value="F:broad specificity oxidative DNA demethylase activity"/>
    <property type="evidence" value="ECO:0007669"/>
    <property type="project" value="TreeGrafter"/>
</dbReference>
<proteinExistence type="predicted"/>
<dbReference type="InterPro" id="IPR027450">
    <property type="entry name" value="AlkB-like"/>
</dbReference>
<evidence type="ECO:0000259" key="3">
    <source>
        <dbReference type="PROSITE" id="PS51471"/>
    </source>
</evidence>
<dbReference type="Gene3D" id="2.60.120.590">
    <property type="entry name" value="Alpha-ketoglutarate-dependent dioxygenase AlkB-like"/>
    <property type="match status" value="1"/>
</dbReference>
<evidence type="ECO:0000313" key="5">
    <source>
        <dbReference type="Proteomes" id="UP001201163"/>
    </source>
</evidence>
<dbReference type="InterPro" id="IPR005123">
    <property type="entry name" value="Oxoglu/Fe-dep_dioxygenase_dom"/>
</dbReference>
<dbReference type="GO" id="GO:0006307">
    <property type="term" value="P:DNA alkylation repair"/>
    <property type="evidence" value="ECO:0007669"/>
    <property type="project" value="TreeGrafter"/>
</dbReference>
<sequence length="646" mass="72259">MAQERHVGGLIAPVYSFDNAGETIPEDDPNDATLANEYPANVYVGPEEPEAAVFPKQLLPVQPPIWAQSRQEVCESLDSFRSFQGGVYHIHDIVKGYLLGGHSSSRDLFYHSGKLIISHGGGKAEALHSKNRCLEVRGPGDQLEDDRSVRALLNNYQCGRPLVLLADDNYRLFPFDLTADGYTYVVLGLYWITHAWAELQQVSGNRRVVRYKFAFQWCEGQGDPWWPQETGHVSADTQAEASQNSVHEGESNGLPLGRTHHCLSCRMSSPLVYQDTPMCLQPSCPQFSVQDPATVVAGESTPSSLSYSAELLRLQPANHVPVSAASFFPSSHSRIVSTSRPFAKGLHCQDCGRLSTRFKWEDLECSHCHRIYKAPKFRFSHKDFWLQEQTLKFFQHRIAEDSGQAHLRPGPTQELKKRRGSALPYVQTFVLPFDRGRVHLIPGHPSINGEANDLFCLYQEQAAKGTIQFRRWPLRSVSRGQLLSNYFSQNTGAPYQYIGGAERTTPLKDGAEAVTRALDLIKLRIETTLGMREDFNEVLSAAYMEKQKMTFHSDSERGLGPVVASLSLGCVAEMHFRLHSKYTVSDGHRKVAMSLILRHGDVLVMDGAGVQEYYEHAVVPKNFRIVATARSISPENYNGLKNDGHS</sequence>
<dbReference type="InterPro" id="IPR037151">
    <property type="entry name" value="AlkB-like_sf"/>
</dbReference>
<feature type="binding site" evidence="1">
    <location>
        <position position="543"/>
    </location>
    <ligand>
        <name>2-oxoglutarate</name>
        <dbReference type="ChEBI" id="CHEBI:16810"/>
    </ligand>
</feature>
<dbReference type="InterPro" id="IPR032852">
    <property type="entry name" value="ALKBH2"/>
</dbReference>
<organism evidence="4 5">
    <name type="scientific">Lactarius akahatsu</name>
    <dbReference type="NCBI Taxonomy" id="416441"/>
    <lineage>
        <taxon>Eukaryota</taxon>
        <taxon>Fungi</taxon>
        <taxon>Dikarya</taxon>
        <taxon>Basidiomycota</taxon>
        <taxon>Agaricomycotina</taxon>
        <taxon>Agaricomycetes</taxon>
        <taxon>Russulales</taxon>
        <taxon>Russulaceae</taxon>
        <taxon>Lactarius</taxon>
    </lineage>
</organism>
<feature type="binding site" evidence="1">
    <location>
        <position position="616"/>
    </location>
    <ligand>
        <name>2-oxoglutarate</name>
        <dbReference type="ChEBI" id="CHEBI:16810"/>
    </ligand>
</feature>
<feature type="compositionally biased region" description="Polar residues" evidence="2">
    <location>
        <begin position="235"/>
        <end position="246"/>
    </location>
</feature>
<dbReference type="GO" id="GO:0051747">
    <property type="term" value="F:cytosine C-5 DNA demethylase activity"/>
    <property type="evidence" value="ECO:0007669"/>
    <property type="project" value="TreeGrafter"/>
</dbReference>
<feature type="region of interest" description="Disordered" evidence="2">
    <location>
        <begin position="229"/>
        <end position="251"/>
    </location>
</feature>
<evidence type="ECO:0000256" key="2">
    <source>
        <dbReference type="SAM" id="MobiDB-lite"/>
    </source>
</evidence>
<dbReference type="EMBL" id="JAKELL010000016">
    <property type="protein sequence ID" value="KAH8994050.1"/>
    <property type="molecule type" value="Genomic_DNA"/>
</dbReference>
<evidence type="ECO:0000256" key="1">
    <source>
        <dbReference type="PIRSR" id="PIRSR632852-1"/>
    </source>
</evidence>
<dbReference type="GO" id="GO:0008198">
    <property type="term" value="F:ferrous iron binding"/>
    <property type="evidence" value="ECO:0007669"/>
    <property type="project" value="TreeGrafter"/>
</dbReference>
<comment type="caution">
    <text evidence="4">The sequence shown here is derived from an EMBL/GenBank/DDBJ whole genome shotgun (WGS) entry which is preliminary data.</text>
</comment>
<name>A0AAD4Q9B9_9AGAM</name>
<feature type="domain" description="Fe2OG dioxygenase" evidence="3">
    <location>
        <begin position="534"/>
        <end position="633"/>
    </location>
</feature>
<dbReference type="SUPFAM" id="SSF51197">
    <property type="entry name" value="Clavaminate synthase-like"/>
    <property type="match status" value="1"/>
</dbReference>
<evidence type="ECO:0000313" key="4">
    <source>
        <dbReference type="EMBL" id="KAH8994050.1"/>
    </source>
</evidence>
<accession>A0AAD4Q9B9</accession>
<reference evidence="4" key="1">
    <citation type="submission" date="2022-01" db="EMBL/GenBank/DDBJ databases">
        <title>Comparative genomics reveals a dynamic genome evolution in the ectomycorrhizal milk-cap (Lactarius) mushrooms.</title>
        <authorList>
            <consortium name="DOE Joint Genome Institute"/>
            <person name="Lebreton A."/>
            <person name="Tang N."/>
            <person name="Kuo A."/>
            <person name="LaButti K."/>
            <person name="Drula E."/>
            <person name="Barry K."/>
            <person name="Clum A."/>
            <person name="Lipzen A."/>
            <person name="Mousain D."/>
            <person name="Ng V."/>
            <person name="Wang R."/>
            <person name="Wang X."/>
            <person name="Dai Y."/>
            <person name="Henrissat B."/>
            <person name="Grigoriev I.V."/>
            <person name="Guerin-Laguette A."/>
            <person name="Yu F."/>
            <person name="Martin F.M."/>
        </authorList>
    </citation>
    <scope>NUCLEOTIDE SEQUENCE</scope>
    <source>
        <strain evidence="4">QP</strain>
    </source>
</reference>
<dbReference type="Pfam" id="PF13532">
    <property type="entry name" value="2OG-FeII_Oxy_2"/>
    <property type="match status" value="1"/>
</dbReference>
<dbReference type="PANTHER" id="PTHR31573">
    <property type="entry name" value="ALPHA-KETOGLUTARATE-DEPENDENT DIOXYGENASE ALKB HOMOLOG 2"/>
    <property type="match status" value="1"/>
</dbReference>
<gene>
    <name evidence="4" type="ORF">EDB92DRAFT_1796023</name>
</gene>
<protein>
    <recommendedName>
        <fullName evidence="3">Fe2OG dioxygenase domain-containing protein</fullName>
    </recommendedName>
</protein>
<dbReference type="PROSITE" id="PS51471">
    <property type="entry name" value="FE2OG_OXY"/>
    <property type="match status" value="1"/>
</dbReference>
<keyword evidence="5" id="KW-1185">Reference proteome</keyword>
<dbReference type="AlphaFoldDB" id="A0AAD4Q9B9"/>
<feature type="binding site" evidence="1">
    <location>
        <position position="552"/>
    </location>
    <ligand>
        <name>2-oxoglutarate</name>
        <dbReference type="ChEBI" id="CHEBI:16810"/>
    </ligand>
</feature>
<dbReference type="Proteomes" id="UP001201163">
    <property type="component" value="Unassembled WGS sequence"/>
</dbReference>
<dbReference type="PANTHER" id="PTHR31573:SF4">
    <property type="entry name" value="FE2OG DIOXYGENASE DOMAIN-CONTAINING PROTEIN"/>
    <property type="match status" value="1"/>
</dbReference>